<dbReference type="Gene3D" id="3.80.10.10">
    <property type="entry name" value="Ribonuclease Inhibitor"/>
    <property type="match status" value="2"/>
</dbReference>
<organism evidence="11 12">
    <name type="scientific">Quillaja saponaria</name>
    <name type="common">Soap bark tree</name>
    <dbReference type="NCBI Taxonomy" id="32244"/>
    <lineage>
        <taxon>Eukaryota</taxon>
        <taxon>Viridiplantae</taxon>
        <taxon>Streptophyta</taxon>
        <taxon>Embryophyta</taxon>
        <taxon>Tracheophyta</taxon>
        <taxon>Spermatophyta</taxon>
        <taxon>Magnoliopsida</taxon>
        <taxon>eudicotyledons</taxon>
        <taxon>Gunneridae</taxon>
        <taxon>Pentapetalae</taxon>
        <taxon>rosids</taxon>
        <taxon>fabids</taxon>
        <taxon>Fabales</taxon>
        <taxon>Quillajaceae</taxon>
        <taxon>Quillaja</taxon>
    </lineage>
</organism>
<keyword evidence="6" id="KW-0677">Repeat</keyword>
<dbReference type="Proteomes" id="UP001163823">
    <property type="component" value="Chromosome 5"/>
</dbReference>
<dbReference type="FunFam" id="3.80.10.10:FF:000400">
    <property type="entry name" value="Nuclear pore complex protein NUP107"/>
    <property type="match status" value="1"/>
</dbReference>
<dbReference type="Pfam" id="PF13855">
    <property type="entry name" value="LRR_8"/>
    <property type="match status" value="2"/>
</dbReference>
<keyword evidence="11" id="KW-0808">Transferase</keyword>
<feature type="chain" id="PRO_5042015536" evidence="9">
    <location>
        <begin position="21"/>
        <end position="387"/>
    </location>
</feature>
<dbReference type="AlphaFoldDB" id="A0AAD7M032"/>
<evidence type="ECO:0000256" key="3">
    <source>
        <dbReference type="ARBA" id="ARBA00022512"/>
    </source>
</evidence>
<dbReference type="GO" id="GO:0016020">
    <property type="term" value="C:membrane"/>
    <property type="evidence" value="ECO:0007669"/>
    <property type="project" value="UniProtKB-SubCell"/>
</dbReference>
<dbReference type="PANTHER" id="PTHR48009">
    <property type="entry name" value="LEUCINE-RICH REPEAT (LRR) FAMILY PROTEIN"/>
    <property type="match status" value="1"/>
</dbReference>
<dbReference type="Pfam" id="PF00560">
    <property type="entry name" value="LRR_1"/>
    <property type="match status" value="1"/>
</dbReference>
<keyword evidence="7" id="KW-0472">Membrane</keyword>
<evidence type="ECO:0000259" key="10">
    <source>
        <dbReference type="Pfam" id="PF08263"/>
    </source>
</evidence>
<evidence type="ECO:0000313" key="12">
    <source>
        <dbReference type="Proteomes" id="UP001163823"/>
    </source>
</evidence>
<evidence type="ECO:0000256" key="4">
    <source>
        <dbReference type="ARBA" id="ARBA00022614"/>
    </source>
</evidence>
<sequence>MPNLFLHMLLYLTLFHTTTNFLIQALTSPSDISALKAFKASIKPSSINPWSCLASWNFTTDPCSIPRRNHFTCGLTCSPDSTRVTQITLDPAGYSGSLTPFLSQLTQLKTLDLADNYFFGPIPSSISSLSNLQILNFRSNWFTGSLPPSMANLKSIESIDISHNSLSGSLPNSIVSLSNLRRLDMSYNKLTGSMPKLPVNLLELALKGNSLSGSLQKSSFEGLNQLEVVELSENSLAGTLQGWLFLLPSLQQVDLANNSFTRVEIWKPVGGDSDLVAVNLGFNNIHGYAPVNFAAYPLLSSLSLRYNRIRGSIPLEYSQSKSLKRLYLDGNFLIGKPPAVFFGAKTSVAGSLGDNCLQGCPVSSEMCTPAQKPSSVCEQAYGGKPRS</sequence>
<evidence type="ECO:0000313" key="11">
    <source>
        <dbReference type="EMBL" id="KAJ7967505.1"/>
    </source>
</evidence>
<evidence type="ECO:0000256" key="7">
    <source>
        <dbReference type="ARBA" id="ARBA00023136"/>
    </source>
</evidence>
<keyword evidence="11" id="KW-0675">Receptor</keyword>
<keyword evidence="5 9" id="KW-0732">Signal</keyword>
<dbReference type="GO" id="GO:0016301">
    <property type="term" value="F:kinase activity"/>
    <property type="evidence" value="ECO:0007669"/>
    <property type="project" value="UniProtKB-KW"/>
</dbReference>
<comment type="similarity">
    <text evidence="8">Belongs to the polygalacturonase-inhibiting protein family.</text>
</comment>
<dbReference type="InterPro" id="IPR053213">
    <property type="entry name" value="RLP29"/>
</dbReference>
<evidence type="ECO:0000256" key="5">
    <source>
        <dbReference type="ARBA" id="ARBA00022729"/>
    </source>
</evidence>
<reference evidence="11" key="1">
    <citation type="journal article" date="2023" name="Science">
        <title>Elucidation of the pathway for biosynthesis of saponin adjuvants from the soapbark tree.</title>
        <authorList>
            <person name="Reed J."/>
            <person name="Orme A."/>
            <person name="El-Demerdash A."/>
            <person name="Owen C."/>
            <person name="Martin L.B.B."/>
            <person name="Misra R.C."/>
            <person name="Kikuchi S."/>
            <person name="Rejzek M."/>
            <person name="Martin A.C."/>
            <person name="Harkess A."/>
            <person name="Leebens-Mack J."/>
            <person name="Louveau T."/>
            <person name="Stephenson M.J."/>
            <person name="Osbourn A."/>
        </authorList>
    </citation>
    <scope>NUCLEOTIDE SEQUENCE</scope>
    <source>
        <strain evidence="11">S10</strain>
    </source>
</reference>
<dbReference type="InterPro" id="IPR032675">
    <property type="entry name" value="LRR_dom_sf"/>
</dbReference>
<dbReference type="InterPro" id="IPR001611">
    <property type="entry name" value="Leu-rich_rpt"/>
</dbReference>
<gene>
    <name evidence="11" type="ORF">O6P43_011761</name>
</gene>
<dbReference type="Pfam" id="PF08263">
    <property type="entry name" value="LRRNT_2"/>
    <property type="match status" value="1"/>
</dbReference>
<name>A0AAD7M032_QUISA</name>
<dbReference type="KEGG" id="qsa:O6P43_011761"/>
<evidence type="ECO:0000256" key="1">
    <source>
        <dbReference type="ARBA" id="ARBA00004170"/>
    </source>
</evidence>
<evidence type="ECO:0000256" key="6">
    <source>
        <dbReference type="ARBA" id="ARBA00022737"/>
    </source>
</evidence>
<proteinExistence type="inferred from homology"/>
<comment type="subcellular location">
    <subcellularLocation>
        <location evidence="1">Membrane</location>
        <topology evidence="1">Peripheral membrane protein</topology>
    </subcellularLocation>
    <subcellularLocation>
        <location evidence="2">Secreted</location>
        <location evidence="2">Cell wall</location>
    </subcellularLocation>
</comment>
<keyword evidence="3" id="KW-0134">Cell wall</keyword>
<dbReference type="PRINTS" id="PR00019">
    <property type="entry name" value="LEURICHRPT"/>
</dbReference>
<evidence type="ECO:0000256" key="8">
    <source>
        <dbReference type="ARBA" id="ARBA00038043"/>
    </source>
</evidence>
<keyword evidence="4" id="KW-0433">Leucine-rich repeat</keyword>
<evidence type="ECO:0000256" key="2">
    <source>
        <dbReference type="ARBA" id="ARBA00004191"/>
    </source>
</evidence>
<dbReference type="InterPro" id="IPR013210">
    <property type="entry name" value="LRR_N_plant-typ"/>
</dbReference>
<keyword evidence="3" id="KW-0964">Secreted</keyword>
<dbReference type="SUPFAM" id="SSF52058">
    <property type="entry name" value="L domain-like"/>
    <property type="match status" value="1"/>
</dbReference>
<dbReference type="EMBL" id="JARAOO010000005">
    <property type="protein sequence ID" value="KAJ7967505.1"/>
    <property type="molecule type" value="Genomic_DNA"/>
</dbReference>
<protein>
    <submittedName>
        <fullName evidence="11">Leucine-rich repeat receptor protein kinase</fullName>
    </submittedName>
</protein>
<accession>A0AAD7M032</accession>
<dbReference type="PANTHER" id="PTHR48009:SF9">
    <property type="entry name" value="LRR RECEPTOR-LIKE SERINE_THREONINE-PROTEIN KINASE GSO1"/>
    <property type="match status" value="1"/>
</dbReference>
<feature type="domain" description="Leucine-rich repeat-containing N-terminal plant-type" evidence="10">
    <location>
        <begin position="29"/>
        <end position="64"/>
    </location>
</feature>
<keyword evidence="12" id="KW-1185">Reference proteome</keyword>
<feature type="signal peptide" evidence="9">
    <location>
        <begin position="1"/>
        <end position="20"/>
    </location>
</feature>
<comment type="caution">
    <text evidence="11">The sequence shown here is derived from an EMBL/GenBank/DDBJ whole genome shotgun (WGS) entry which is preliminary data.</text>
</comment>
<keyword evidence="11" id="KW-0418">Kinase</keyword>
<evidence type="ECO:0000256" key="9">
    <source>
        <dbReference type="SAM" id="SignalP"/>
    </source>
</evidence>